<gene>
    <name evidence="2" type="ORF">GCM10009680_59910</name>
</gene>
<dbReference type="InterPro" id="IPR007278">
    <property type="entry name" value="DUF397"/>
</dbReference>
<evidence type="ECO:0000259" key="1">
    <source>
        <dbReference type="Pfam" id="PF04149"/>
    </source>
</evidence>
<dbReference type="Pfam" id="PF04149">
    <property type="entry name" value="DUF397"/>
    <property type="match status" value="1"/>
</dbReference>
<feature type="domain" description="DUF397" evidence="1">
    <location>
        <begin position="32"/>
        <end position="83"/>
    </location>
</feature>
<evidence type="ECO:0000313" key="2">
    <source>
        <dbReference type="EMBL" id="GAA1711051.1"/>
    </source>
</evidence>
<organism evidence="2 3">
    <name type="scientific">Streptomyces yatensis</name>
    <dbReference type="NCBI Taxonomy" id="155177"/>
    <lineage>
        <taxon>Bacteria</taxon>
        <taxon>Bacillati</taxon>
        <taxon>Actinomycetota</taxon>
        <taxon>Actinomycetes</taxon>
        <taxon>Kitasatosporales</taxon>
        <taxon>Streptomycetaceae</taxon>
        <taxon>Streptomyces</taxon>
        <taxon>Streptomyces violaceusniger group</taxon>
    </lineage>
</organism>
<sequence length="91" mass="9940">MRGRDVELEPDRFSGAVGRWRFVNGHRAALHAKWRKSSFSTDAANCVELAAAPDGIRIRESDEPDAALRTSPAVLGALIRAVKAGRLDRSL</sequence>
<dbReference type="EMBL" id="BAAALR010000069">
    <property type="protein sequence ID" value="GAA1711051.1"/>
    <property type="molecule type" value="Genomic_DNA"/>
</dbReference>
<reference evidence="2 3" key="1">
    <citation type="journal article" date="2019" name="Int. J. Syst. Evol. Microbiol.">
        <title>The Global Catalogue of Microorganisms (GCM) 10K type strain sequencing project: providing services to taxonomists for standard genome sequencing and annotation.</title>
        <authorList>
            <consortium name="The Broad Institute Genomics Platform"/>
            <consortium name="The Broad Institute Genome Sequencing Center for Infectious Disease"/>
            <person name="Wu L."/>
            <person name="Ma J."/>
        </authorList>
    </citation>
    <scope>NUCLEOTIDE SEQUENCE [LARGE SCALE GENOMIC DNA]</scope>
    <source>
        <strain evidence="2 3">JCM 13244</strain>
    </source>
</reference>
<comment type="caution">
    <text evidence="2">The sequence shown here is derived from an EMBL/GenBank/DDBJ whole genome shotgun (WGS) entry which is preliminary data.</text>
</comment>
<dbReference type="Proteomes" id="UP001499947">
    <property type="component" value="Unassembled WGS sequence"/>
</dbReference>
<protein>
    <recommendedName>
        <fullName evidence="1">DUF397 domain-containing protein</fullName>
    </recommendedName>
</protein>
<keyword evidence="3" id="KW-1185">Reference proteome</keyword>
<accession>A0ABN2IST8</accession>
<evidence type="ECO:0000313" key="3">
    <source>
        <dbReference type="Proteomes" id="UP001499947"/>
    </source>
</evidence>
<proteinExistence type="predicted"/>
<name>A0ABN2IST8_9ACTN</name>
<dbReference type="RefSeq" id="WP_211124357.1">
    <property type="nucleotide sequence ID" value="NZ_BAAALR010000069.1"/>
</dbReference>